<keyword evidence="3" id="KW-1185">Reference proteome</keyword>
<feature type="region of interest" description="Disordered" evidence="1">
    <location>
        <begin position="71"/>
        <end position="100"/>
    </location>
</feature>
<dbReference type="Proteomes" id="UP000314294">
    <property type="component" value="Unassembled WGS sequence"/>
</dbReference>
<dbReference type="EMBL" id="SRLO01006165">
    <property type="protein sequence ID" value="TNN29022.1"/>
    <property type="molecule type" value="Genomic_DNA"/>
</dbReference>
<evidence type="ECO:0000256" key="1">
    <source>
        <dbReference type="SAM" id="MobiDB-lite"/>
    </source>
</evidence>
<gene>
    <name evidence="2" type="ORF">EYF80_060832</name>
</gene>
<organism evidence="2 3">
    <name type="scientific">Liparis tanakae</name>
    <name type="common">Tanaka's snailfish</name>
    <dbReference type="NCBI Taxonomy" id="230148"/>
    <lineage>
        <taxon>Eukaryota</taxon>
        <taxon>Metazoa</taxon>
        <taxon>Chordata</taxon>
        <taxon>Craniata</taxon>
        <taxon>Vertebrata</taxon>
        <taxon>Euteleostomi</taxon>
        <taxon>Actinopterygii</taxon>
        <taxon>Neopterygii</taxon>
        <taxon>Teleostei</taxon>
        <taxon>Neoteleostei</taxon>
        <taxon>Acanthomorphata</taxon>
        <taxon>Eupercaria</taxon>
        <taxon>Perciformes</taxon>
        <taxon>Cottioidei</taxon>
        <taxon>Cottales</taxon>
        <taxon>Liparidae</taxon>
        <taxon>Liparis</taxon>
    </lineage>
</organism>
<reference evidence="2 3" key="1">
    <citation type="submission" date="2019-03" db="EMBL/GenBank/DDBJ databases">
        <title>First draft genome of Liparis tanakae, snailfish: a comprehensive survey of snailfish specific genes.</title>
        <authorList>
            <person name="Kim W."/>
            <person name="Song I."/>
            <person name="Jeong J.-H."/>
            <person name="Kim D."/>
            <person name="Kim S."/>
            <person name="Ryu S."/>
            <person name="Song J.Y."/>
            <person name="Lee S.K."/>
        </authorList>
    </citation>
    <scope>NUCLEOTIDE SEQUENCE [LARGE SCALE GENOMIC DNA]</scope>
    <source>
        <tissue evidence="2">Muscle</tissue>
    </source>
</reference>
<accession>A0A4Z2EKX7</accession>
<name>A0A4Z2EKX7_9TELE</name>
<sequence length="100" mass="11396">MDGITRAWLNRHVEMQQPQPLPVASDCRVEQQTDVRMNFNKEKLSLSLRVAGFISPSQFTKIMNKVQLRSAAEKQHHQNRAQHQRVSSGLEVETRALSGS</sequence>
<evidence type="ECO:0000313" key="2">
    <source>
        <dbReference type="EMBL" id="TNN29022.1"/>
    </source>
</evidence>
<dbReference type="AlphaFoldDB" id="A0A4Z2EKX7"/>
<evidence type="ECO:0000313" key="3">
    <source>
        <dbReference type="Proteomes" id="UP000314294"/>
    </source>
</evidence>
<comment type="caution">
    <text evidence="2">The sequence shown here is derived from an EMBL/GenBank/DDBJ whole genome shotgun (WGS) entry which is preliminary data.</text>
</comment>
<protein>
    <submittedName>
        <fullName evidence="2">Uncharacterized protein</fullName>
    </submittedName>
</protein>
<proteinExistence type="predicted"/>